<dbReference type="KEGG" id="tsa:AciPR4_2385"/>
<gene>
    <name evidence="1" type="ordered locus">AciPR4_2385</name>
</gene>
<accession>E8UYL2</accession>
<organism evidence="1 2">
    <name type="scientific">Terriglobus saanensis (strain ATCC BAA-1853 / DSM 23119 / SP1PR4)</name>
    <dbReference type="NCBI Taxonomy" id="401053"/>
    <lineage>
        <taxon>Bacteria</taxon>
        <taxon>Pseudomonadati</taxon>
        <taxon>Acidobacteriota</taxon>
        <taxon>Terriglobia</taxon>
        <taxon>Terriglobales</taxon>
        <taxon>Acidobacteriaceae</taxon>
        <taxon>Terriglobus</taxon>
    </lineage>
</organism>
<dbReference type="eggNOG" id="COG4333">
    <property type="taxonomic scope" value="Bacteria"/>
</dbReference>
<dbReference type="EMBL" id="CP002467">
    <property type="protein sequence ID" value="ADV83165.1"/>
    <property type="molecule type" value="Genomic_DNA"/>
</dbReference>
<dbReference type="AlphaFoldDB" id="E8UYL2"/>
<proteinExistence type="predicted"/>
<evidence type="ECO:0008006" key="3">
    <source>
        <dbReference type="Google" id="ProtNLM"/>
    </source>
</evidence>
<dbReference type="Pfam" id="PF07799">
    <property type="entry name" value="DUF1643"/>
    <property type="match status" value="1"/>
</dbReference>
<dbReference type="InterPro" id="IPR012441">
    <property type="entry name" value="DUF1643"/>
</dbReference>
<reference evidence="1 2" key="1">
    <citation type="journal article" date="2012" name="Stand. Genomic Sci.">
        <title>Complete genome sequence of Terriglobus saanensis type strain SP1PR4(T), an Acidobacteria from tundra soil.</title>
        <authorList>
            <person name="Rawat S.R."/>
            <person name="Mannisto M.K."/>
            <person name="Starovoytov V."/>
            <person name="Goodwin L."/>
            <person name="Nolan M."/>
            <person name="Hauser L."/>
            <person name="Land M."/>
            <person name="Davenport K.W."/>
            <person name="Woyke T."/>
            <person name="Haggblom M.M."/>
        </authorList>
    </citation>
    <scope>NUCLEOTIDE SEQUENCE</scope>
    <source>
        <strain evidence="2">ATCC BAA-1853 / DSM 23119 / SP1PR4</strain>
    </source>
</reference>
<dbReference type="RefSeq" id="WP_013568898.1">
    <property type="nucleotide sequence ID" value="NC_014963.1"/>
</dbReference>
<protein>
    <recommendedName>
        <fullName evidence="3">DUF1643 domain-containing protein</fullName>
    </recommendedName>
</protein>
<dbReference type="Proteomes" id="UP000006844">
    <property type="component" value="Chromosome"/>
</dbReference>
<keyword evidence="2" id="KW-1185">Reference proteome</keyword>
<evidence type="ECO:0000313" key="1">
    <source>
        <dbReference type="EMBL" id="ADV83165.1"/>
    </source>
</evidence>
<dbReference type="HOGENOM" id="CLU_097481_0_1_0"/>
<name>E8UYL2_TERSS</name>
<dbReference type="STRING" id="401053.AciPR4_2385"/>
<sequence>MPQRTFFEERTVQHDPGGKVRRSLALGVRGAALFGGDQKQYRYVLRRTWNIHLPAFMFLMMNPSTADTSVDDPTVARCQAFARKWGGGSLYVTNTFAYRATDPRDLLAAPDPVGPENDRHILATAYRVSRIIIAYGQPHRALRQRGLDVCALLRGNGHKLHALKLNADGSPRHPLYINGEAEPFVI</sequence>
<evidence type="ECO:0000313" key="2">
    <source>
        <dbReference type="Proteomes" id="UP000006844"/>
    </source>
</evidence>
<dbReference type="OrthoDB" id="9807577at2"/>